<keyword evidence="7" id="KW-0804">Transcription</keyword>
<dbReference type="InterPro" id="IPR044280">
    <property type="entry name" value="Hac1/HY5"/>
</dbReference>
<dbReference type="SUPFAM" id="SSF57959">
    <property type="entry name" value="Leucine zipper domain"/>
    <property type="match status" value="1"/>
</dbReference>
<name>A0A2I4G8M6_JUGRE</name>
<dbReference type="InterPro" id="IPR004827">
    <property type="entry name" value="bZIP"/>
</dbReference>
<keyword evidence="8" id="KW-0539">Nucleus</keyword>
<keyword evidence="10" id="KW-0607">Phytochrome signaling pathway</keyword>
<dbReference type="Gramene" id="Jr07_13030_p1">
    <property type="protein sequence ID" value="cds.Jr07_13030_p1"/>
    <property type="gene ID" value="Jr07_13030"/>
</dbReference>
<keyword evidence="3" id="KW-0832">Ubl conjugation</keyword>
<comment type="similarity">
    <text evidence="2">Belongs to the bZIP family.</text>
</comment>
<dbReference type="STRING" id="51240.A0A2I4G8M6"/>
<feature type="coiled-coil region" evidence="11">
    <location>
        <begin position="142"/>
        <end position="183"/>
    </location>
</feature>
<evidence type="ECO:0000256" key="9">
    <source>
        <dbReference type="ARBA" id="ARBA00070194"/>
    </source>
</evidence>
<dbReference type="InterPro" id="IPR046347">
    <property type="entry name" value="bZIP_sf"/>
</dbReference>
<evidence type="ECO:0000256" key="1">
    <source>
        <dbReference type="ARBA" id="ARBA00004123"/>
    </source>
</evidence>
<dbReference type="FunFam" id="1.20.5.490:FF:000004">
    <property type="entry name" value="Transcription factor HY5"/>
    <property type="match status" value="1"/>
</dbReference>
<dbReference type="GO" id="GO:0010017">
    <property type="term" value="P:red or far-red light signaling pathway"/>
    <property type="evidence" value="ECO:0000318"/>
    <property type="project" value="GO_Central"/>
</dbReference>
<dbReference type="GeneID" id="109005672"/>
<dbReference type="SMART" id="SM00338">
    <property type="entry name" value="BRLZ"/>
    <property type="match status" value="1"/>
</dbReference>
<evidence type="ECO:0000256" key="4">
    <source>
        <dbReference type="ARBA" id="ARBA00023015"/>
    </source>
</evidence>
<organism evidence="14 15">
    <name type="scientific">Juglans regia</name>
    <name type="common">English walnut</name>
    <dbReference type="NCBI Taxonomy" id="51240"/>
    <lineage>
        <taxon>Eukaryota</taxon>
        <taxon>Viridiplantae</taxon>
        <taxon>Streptophyta</taxon>
        <taxon>Embryophyta</taxon>
        <taxon>Tracheophyta</taxon>
        <taxon>Spermatophyta</taxon>
        <taxon>Magnoliopsida</taxon>
        <taxon>eudicotyledons</taxon>
        <taxon>Gunneridae</taxon>
        <taxon>Pentapetalae</taxon>
        <taxon>rosids</taxon>
        <taxon>fabids</taxon>
        <taxon>Fagales</taxon>
        <taxon>Juglandaceae</taxon>
        <taxon>Juglans</taxon>
    </lineage>
</organism>
<keyword evidence="14" id="KW-1185">Reference proteome</keyword>
<evidence type="ECO:0000256" key="3">
    <source>
        <dbReference type="ARBA" id="ARBA00022843"/>
    </source>
</evidence>
<dbReference type="PROSITE" id="PS00036">
    <property type="entry name" value="BZIP_BASIC"/>
    <property type="match status" value="1"/>
</dbReference>
<keyword evidence="6" id="KW-0010">Activator</keyword>
<dbReference type="RefSeq" id="XP_018840246.1">
    <property type="nucleotide sequence ID" value="XM_018984701.2"/>
</dbReference>
<evidence type="ECO:0000259" key="13">
    <source>
        <dbReference type="PROSITE" id="PS50217"/>
    </source>
</evidence>
<dbReference type="KEGG" id="jre:109005672"/>
<dbReference type="FunCoup" id="A0A2I4G8M6">
    <property type="interactions" value="141"/>
</dbReference>
<sequence length="205" mass="23336">MSLPRAGDGKGANTSPLESSSEQMQEQQQVQTAEEDAVGSSTWRRLSENNSPITHSFLPQKKSKVEESDDDLFTVPDVEAAPPTNTAVISNVFGNSNRENNADIQHQTGLSMKRRRGRNPVDKEYRRLKRLLRNRVSAQQARERKKVYVNDLESRAQELQDKNSKLEEKISTLINENTMLRKVLINTRPKNDESIEPKQDQFSKS</sequence>
<evidence type="ECO:0000313" key="15">
    <source>
        <dbReference type="RefSeq" id="XP_018840246.1"/>
    </source>
</evidence>
<dbReference type="PANTHER" id="PTHR46714">
    <property type="entry name" value="TRANSCRIPTIONAL ACTIVATOR HAC1"/>
    <property type="match status" value="1"/>
</dbReference>
<reference evidence="15" key="1">
    <citation type="submission" date="2025-08" db="UniProtKB">
        <authorList>
            <consortium name="RefSeq"/>
        </authorList>
    </citation>
    <scope>IDENTIFICATION</scope>
    <source>
        <tissue evidence="15">Leaves</tissue>
    </source>
</reference>
<gene>
    <name evidence="15" type="primary">LOC109005672</name>
</gene>
<dbReference type="GO" id="GO:0010114">
    <property type="term" value="P:response to red light"/>
    <property type="evidence" value="ECO:0000318"/>
    <property type="project" value="GO_Central"/>
</dbReference>
<dbReference type="GO" id="GO:0005634">
    <property type="term" value="C:nucleus"/>
    <property type="evidence" value="ECO:0000318"/>
    <property type="project" value="GO_Central"/>
</dbReference>
<dbReference type="OrthoDB" id="674948at2759"/>
<dbReference type="Proteomes" id="UP000235220">
    <property type="component" value="Chromosome 7"/>
</dbReference>
<dbReference type="AlphaFoldDB" id="A0A2I4G8M6"/>
<evidence type="ECO:0000313" key="14">
    <source>
        <dbReference type="Proteomes" id="UP000235220"/>
    </source>
</evidence>
<dbReference type="GO" id="GO:0010099">
    <property type="term" value="P:regulation of photomorphogenesis"/>
    <property type="evidence" value="ECO:0000318"/>
    <property type="project" value="GO_Central"/>
</dbReference>
<dbReference type="GO" id="GO:0003677">
    <property type="term" value="F:DNA binding"/>
    <property type="evidence" value="ECO:0007669"/>
    <property type="project" value="UniProtKB-KW"/>
</dbReference>
<keyword evidence="4" id="KW-0805">Transcription regulation</keyword>
<dbReference type="GO" id="GO:0009585">
    <property type="term" value="P:red, far-red light phototransduction"/>
    <property type="evidence" value="ECO:0007669"/>
    <property type="project" value="UniProtKB-KW"/>
</dbReference>
<dbReference type="Gene3D" id="1.20.5.490">
    <property type="entry name" value="Single helix bin"/>
    <property type="match status" value="1"/>
</dbReference>
<feature type="compositionally biased region" description="Polar residues" evidence="12">
    <location>
        <begin position="39"/>
        <end position="54"/>
    </location>
</feature>
<evidence type="ECO:0000256" key="8">
    <source>
        <dbReference type="ARBA" id="ARBA00023242"/>
    </source>
</evidence>
<feature type="region of interest" description="Disordered" evidence="12">
    <location>
        <begin position="1"/>
        <end position="78"/>
    </location>
</feature>
<evidence type="ECO:0000256" key="12">
    <source>
        <dbReference type="SAM" id="MobiDB-lite"/>
    </source>
</evidence>
<comment type="subcellular location">
    <subcellularLocation>
        <location evidence="1">Nucleus</location>
    </subcellularLocation>
</comment>
<evidence type="ECO:0000256" key="10">
    <source>
        <dbReference type="ARBA" id="ARBA00084091"/>
    </source>
</evidence>
<proteinExistence type="inferred from homology"/>
<dbReference type="CDD" id="cd14704">
    <property type="entry name" value="bZIP_HY5-like"/>
    <property type="match status" value="1"/>
</dbReference>
<protein>
    <recommendedName>
        <fullName evidence="9">Transcription factor HY5</fullName>
    </recommendedName>
</protein>
<feature type="domain" description="BZIP" evidence="13">
    <location>
        <begin position="124"/>
        <end position="187"/>
    </location>
</feature>
<evidence type="ECO:0000256" key="2">
    <source>
        <dbReference type="ARBA" id="ARBA00007163"/>
    </source>
</evidence>
<evidence type="ECO:0000256" key="7">
    <source>
        <dbReference type="ARBA" id="ARBA00023163"/>
    </source>
</evidence>
<dbReference type="GO" id="GO:0000981">
    <property type="term" value="F:DNA-binding transcription factor activity, RNA polymerase II-specific"/>
    <property type="evidence" value="ECO:0007669"/>
    <property type="project" value="InterPro"/>
</dbReference>
<evidence type="ECO:0000256" key="5">
    <source>
        <dbReference type="ARBA" id="ARBA00023125"/>
    </source>
</evidence>
<evidence type="ECO:0000256" key="11">
    <source>
        <dbReference type="SAM" id="Coils"/>
    </source>
</evidence>
<keyword evidence="5" id="KW-0238">DNA-binding</keyword>
<dbReference type="GO" id="GO:0045944">
    <property type="term" value="P:positive regulation of transcription by RNA polymerase II"/>
    <property type="evidence" value="ECO:0007669"/>
    <property type="project" value="InterPro"/>
</dbReference>
<dbReference type="Pfam" id="PF00170">
    <property type="entry name" value="bZIP_1"/>
    <property type="match status" value="1"/>
</dbReference>
<accession>A0A2I4G8M6</accession>
<evidence type="ECO:0000256" key="6">
    <source>
        <dbReference type="ARBA" id="ARBA00023159"/>
    </source>
</evidence>
<keyword evidence="11" id="KW-0175">Coiled coil</keyword>
<dbReference type="GO" id="GO:0010218">
    <property type="term" value="P:response to far red light"/>
    <property type="evidence" value="ECO:0000318"/>
    <property type="project" value="GO_Central"/>
</dbReference>
<dbReference type="PROSITE" id="PS50217">
    <property type="entry name" value="BZIP"/>
    <property type="match status" value="1"/>
</dbReference>
<dbReference type="PANTHER" id="PTHR46714:SF5">
    <property type="entry name" value="TRANSCRIPTION FACTOR HY5-LIKE"/>
    <property type="match status" value="1"/>
</dbReference>
<feature type="compositionally biased region" description="Low complexity" evidence="12">
    <location>
        <begin position="18"/>
        <end position="32"/>
    </location>
</feature>